<dbReference type="Gene3D" id="3.40.1280.10">
    <property type="match status" value="1"/>
</dbReference>
<dbReference type="GO" id="GO:0052906">
    <property type="term" value="F:tRNA (guanine(37)-N1)-methyltransferase activity"/>
    <property type="evidence" value="ECO:0007669"/>
    <property type="project" value="UniProtKB-UniRule"/>
</dbReference>
<evidence type="ECO:0000256" key="8">
    <source>
        <dbReference type="ARBA" id="ARBA00022603"/>
    </source>
</evidence>
<evidence type="ECO:0000256" key="12">
    <source>
        <dbReference type="ARBA" id="ARBA00029736"/>
    </source>
</evidence>
<dbReference type="EC" id="2.1.1.228" evidence="5 15"/>
<protein>
    <recommendedName>
        <fullName evidence="6 15">tRNA (guanine-N(1)-)-methyltransferase</fullName>
        <ecNumber evidence="5 15">2.1.1.228</ecNumber>
    </recommendedName>
    <alternativeName>
        <fullName evidence="12 15">M1G-methyltransferase</fullName>
    </alternativeName>
    <alternativeName>
        <fullName evidence="13 15">tRNA [GM37] methyltransferase</fullName>
    </alternativeName>
</protein>
<dbReference type="Gene3D" id="1.10.1270.20">
    <property type="entry name" value="tRNA(m1g37)methyltransferase, domain 2"/>
    <property type="match status" value="1"/>
</dbReference>
<evidence type="ECO:0000256" key="11">
    <source>
        <dbReference type="ARBA" id="ARBA00022694"/>
    </source>
</evidence>
<evidence type="ECO:0000256" key="16">
    <source>
        <dbReference type="PIRSR" id="PIRSR000386-1"/>
    </source>
</evidence>
<evidence type="ECO:0000256" key="15">
    <source>
        <dbReference type="HAMAP-Rule" id="MF_00605"/>
    </source>
</evidence>
<evidence type="ECO:0000259" key="19">
    <source>
        <dbReference type="Pfam" id="PF01746"/>
    </source>
</evidence>
<dbReference type="PANTHER" id="PTHR46417">
    <property type="entry name" value="TRNA (GUANINE-N(1)-)-METHYLTRANSFERASE"/>
    <property type="match status" value="1"/>
</dbReference>
<comment type="similarity">
    <text evidence="3 15 17">Belongs to the RNA methyltransferase TrmD family.</text>
</comment>
<feature type="compositionally biased region" description="Basic and acidic residues" evidence="18">
    <location>
        <begin position="268"/>
        <end position="278"/>
    </location>
</feature>
<dbReference type="NCBIfam" id="TIGR00088">
    <property type="entry name" value="trmD"/>
    <property type="match status" value="1"/>
</dbReference>
<evidence type="ECO:0000256" key="14">
    <source>
        <dbReference type="ARBA" id="ARBA00047783"/>
    </source>
</evidence>
<dbReference type="Pfam" id="PF01746">
    <property type="entry name" value="tRNA_m1G_MT"/>
    <property type="match status" value="1"/>
</dbReference>
<dbReference type="FunFam" id="1.10.1270.20:FF:000001">
    <property type="entry name" value="tRNA (guanine-N(1)-)-methyltransferase"/>
    <property type="match status" value="1"/>
</dbReference>
<dbReference type="PANTHER" id="PTHR46417:SF1">
    <property type="entry name" value="TRNA (GUANINE-N(1)-)-METHYLTRANSFERASE"/>
    <property type="match status" value="1"/>
</dbReference>
<feature type="binding site" evidence="15 16">
    <location>
        <begin position="145"/>
        <end position="150"/>
    </location>
    <ligand>
        <name>S-adenosyl-L-methionine</name>
        <dbReference type="ChEBI" id="CHEBI:59789"/>
    </ligand>
</feature>
<keyword evidence="11 15" id="KW-0819">tRNA processing</keyword>
<comment type="caution">
    <text evidence="20">The sequence shown here is derived from an EMBL/GenBank/DDBJ whole genome shotgun (WGS) entry which is preliminary data.</text>
</comment>
<dbReference type="GO" id="GO:0005829">
    <property type="term" value="C:cytosol"/>
    <property type="evidence" value="ECO:0007669"/>
    <property type="project" value="TreeGrafter"/>
</dbReference>
<evidence type="ECO:0000256" key="4">
    <source>
        <dbReference type="ARBA" id="ARBA00011738"/>
    </source>
</evidence>
<dbReference type="InterPro" id="IPR023148">
    <property type="entry name" value="tRNA_m1G_MeTrfase_C_sf"/>
</dbReference>
<dbReference type="NCBIfam" id="NF000648">
    <property type="entry name" value="PRK00026.1"/>
    <property type="match status" value="1"/>
</dbReference>
<feature type="compositionally biased region" description="Basic and acidic residues" evidence="18">
    <location>
        <begin position="232"/>
        <end position="241"/>
    </location>
</feature>
<dbReference type="InterPro" id="IPR029028">
    <property type="entry name" value="Alpha/beta_knot_MTases"/>
</dbReference>
<evidence type="ECO:0000256" key="9">
    <source>
        <dbReference type="ARBA" id="ARBA00022679"/>
    </source>
</evidence>
<accession>A0A0G0QVM5</accession>
<keyword evidence="10 15" id="KW-0949">S-adenosyl-L-methionine</keyword>
<dbReference type="PATRIC" id="fig|1618431.3.peg.1161"/>
<evidence type="ECO:0000256" key="13">
    <source>
        <dbReference type="ARBA" id="ARBA00033392"/>
    </source>
</evidence>
<comment type="catalytic activity">
    <reaction evidence="14 15 17">
        <text>guanosine(37) in tRNA + S-adenosyl-L-methionine = N(1)-methylguanosine(37) in tRNA + S-adenosyl-L-homocysteine + H(+)</text>
        <dbReference type="Rhea" id="RHEA:36899"/>
        <dbReference type="Rhea" id="RHEA-COMP:10145"/>
        <dbReference type="Rhea" id="RHEA-COMP:10147"/>
        <dbReference type="ChEBI" id="CHEBI:15378"/>
        <dbReference type="ChEBI" id="CHEBI:57856"/>
        <dbReference type="ChEBI" id="CHEBI:59789"/>
        <dbReference type="ChEBI" id="CHEBI:73542"/>
        <dbReference type="ChEBI" id="CHEBI:74269"/>
        <dbReference type="EC" id="2.1.1.228"/>
    </reaction>
</comment>
<evidence type="ECO:0000256" key="7">
    <source>
        <dbReference type="ARBA" id="ARBA00022490"/>
    </source>
</evidence>
<dbReference type="InterPro" id="IPR029026">
    <property type="entry name" value="tRNA_m1G_MTases_N"/>
</dbReference>
<feature type="domain" description="tRNA methyltransferase TRMD/TRM10-type" evidence="19">
    <location>
        <begin position="1"/>
        <end position="237"/>
    </location>
</feature>
<dbReference type="CDD" id="cd18080">
    <property type="entry name" value="TrmD-like"/>
    <property type="match status" value="1"/>
</dbReference>
<dbReference type="InterPro" id="IPR002649">
    <property type="entry name" value="tRNA_m1G_MeTrfase_TrmD"/>
</dbReference>
<reference evidence="20 21" key="1">
    <citation type="journal article" date="2015" name="Nature">
        <title>rRNA introns, odd ribosomes, and small enigmatic genomes across a large radiation of phyla.</title>
        <authorList>
            <person name="Brown C.T."/>
            <person name="Hug L.A."/>
            <person name="Thomas B.C."/>
            <person name="Sharon I."/>
            <person name="Castelle C.J."/>
            <person name="Singh A."/>
            <person name="Wilkins M.J."/>
            <person name="Williams K.H."/>
            <person name="Banfield J.F."/>
        </authorList>
    </citation>
    <scope>NUCLEOTIDE SEQUENCE [LARGE SCALE GENOMIC DNA]</scope>
</reference>
<evidence type="ECO:0000256" key="6">
    <source>
        <dbReference type="ARBA" id="ARBA00014679"/>
    </source>
</evidence>
<sequence>MKISIITLFPQVFEPILNSSILKRAQKKGLVEFELINLRDFGEGKHQIVDDRPYSGGAGMILRADILAKALKRAISNSLLAIRSQKLTAKSKKPYTILTSASGKPYKQAQARKLSKLAHLIIVCGHYEGVDQRFIENYVDEEISIGDYVLTGGEIPAMAIVDSITRLIPGVLEKPEAIQDESFSENLLEYPHYTRPEEFEGKKVPQVLLSGNHAEIKKWRLKKSLEKTKKVRPDLANESTHDLTVGVSSLDRTSSGFGKPSTSQSGFYRDKAKITQKD</sequence>
<evidence type="ECO:0000256" key="18">
    <source>
        <dbReference type="SAM" id="MobiDB-lite"/>
    </source>
</evidence>
<comment type="subcellular location">
    <subcellularLocation>
        <location evidence="2 15 17">Cytoplasm</location>
    </subcellularLocation>
</comment>
<evidence type="ECO:0000256" key="17">
    <source>
        <dbReference type="RuleBase" id="RU003464"/>
    </source>
</evidence>
<comment type="function">
    <text evidence="1 15 17">Specifically methylates guanosine-37 in various tRNAs.</text>
</comment>
<name>A0A0G0QVM5_9BACT</name>
<dbReference type="EMBL" id="LBYB01000012">
    <property type="protein sequence ID" value="KKR41406.1"/>
    <property type="molecule type" value="Genomic_DNA"/>
</dbReference>
<evidence type="ECO:0000313" key="20">
    <source>
        <dbReference type="EMBL" id="KKR41406.1"/>
    </source>
</evidence>
<dbReference type="Proteomes" id="UP000034881">
    <property type="component" value="Unassembled WGS sequence"/>
</dbReference>
<feature type="binding site" evidence="15 16">
    <location>
        <position position="125"/>
    </location>
    <ligand>
        <name>S-adenosyl-L-methionine</name>
        <dbReference type="ChEBI" id="CHEBI:59789"/>
    </ligand>
</feature>
<evidence type="ECO:0000313" key="21">
    <source>
        <dbReference type="Proteomes" id="UP000034881"/>
    </source>
</evidence>
<dbReference type="PIRSF" id="PIRSF000386">
    <property type="entry name" value="tRNA_mtase"/>
    <property type="match status" value="1"/>
</dbReference>
<evidence type="ECO:0000256" key="1">
    <source>
        <dbReference type="ARBA" id="ARBA00002634"/>
    </source>
</evidence>
<organism evidence="20 21">
    <name type="scientific">Candidatus Daviesbacteria bacterium GW2011_GWC2_40_12</name>
    <dbReference type="NCBI Taxonomy" id="1618431"/>
    <lineage>
        <taxon>Bacteria</taxon>
        <taxon>Candidatus Daviesiibacteriota</taxon>
    </lineage>
</organism>
<feature type="compositionally biased region" description="Polar residues" evidence="18">
    <location>
        <begin position="246"/>
        <end position="266"/>
    </location>
</feature>
<dbReference type="AlphaFoldDB" id="A0A0G0QVM5"/>
<comment type="subunit">
    <text evidence="4 15 17">Homodimer.</text>
</comment>
<feature type="region of interest" description="Disordered" evidence="18">
    <location>
        <begin position="232"/>
        <end position="278"/>
    </location>
</feature>
<evidence type="ECO:0000256" key="5">
    <source>
        <dbReference type="ARBA" id="ARBA00012807"/>
    </source>
</evidence>
<dbReference type="InterPro" id="IPR016009">
    <property type="entry name" value="tRNA_MeTrfase_TRMD/TRM10"/>
</dbReference>
<evidence type="ECO:0000256" key="2">
    <source>
        <dbReference type="ARBA" id="ARBA00004496"/>
    </source>
</evidence>
<dbReference type="SUPFAM" id="SSF75217">
    <property type="entry name" value="alpha/beta knot"/>
    <property type="match status" value="1"/>
</dbReference>
<keyword evidence="8 15" id="KW-0489">Methyltransferase</keyword>
<evidence type="ECO:0000256" key="10">
    <source>
        <dbReference type="ARBA" id="ARBA00022691"/>
    </source>
</evidence>
<keyword evidence="9 15" id="KW-0808">Transferase</keyword>
<dbReference type="GO" id="GO:0002939">
    <property type="term" value="P:tRNA N1-guanine methylation"/>
    <property type="evidence" value="ECO:0007669"/>
    <property type="project" value="TreeGrafter"/>
</dbReference>
<dbReference type="FunFam" id="3.40.1280.10:FF:000001">
    <property type="entry name" value="tRNA (guanine-N(1)-)-methyltransferase"/>
    <property type="match status" value="1"/>
</dbReference>
<proteinExistence type="inferred from homology"/>
<dbReference type="HAMAP" id="MF_00605">
    <property type="entry name" value="TrmD"/>
    <property type="match status" value="1"/>
</dbReference>
<evidence type="ECO:0000256" key="3">
    <source>
        <dbReference type="ARBA" id="ARBA00007630"/>
    </source>
</evidence>
<keyword evidence="7 15" id="KW-0963">Cytoplasm</keyword>
<gene>
    <name evidence="15" type="primary">trmD</name>
    <name evidence="20" type="ORF">UT77_C0012G0033</name>
</gene>